<dbReference type="Proteomes" id="UP000321412">
    <property type="component" value="Unassembled WGS sequence"/>
</dbReference>
<organism evidence="2 3">
    <name type="scientific">Lujinxingia vulgaris</name>
    <dbReference type="NCBI Taxonomy" id="2600176"/>
    <lineage>
        <taxon>Bacteria</taxon>
        <taxon>Deltaproteobacteria</taxon>
        <taxon>Bradymonadales</taxon>
        <taxon>Lujinxingiaceae</taxon>
        <taxon>Lujinxingia</taxon>
    </lineage>
</organism>
<protein>
    <submittedName>
        <fullName evidence="2">Uncharacterized protein</fullName>
    </submittedName>
</protein>
<feature type="compositionally biased region" description="Acidic residues" evidence="1">
    <location>
        <begin position="1"/>
        <end position="18"/>
    </location>
</feature>
<sequence>MNERDQEELDAINQEIEDSYSQPAEEGEIIRAVMRAVRDSGQAAKSHLREGRSIVYREAETPKGCMVREYPSGRRDLIRIVEGETIEDWREEVAAELAPRDPSW</sequence>
<feature type="non-terminal residue" evidence="2">
    <location>
        <position position="104"/>
    </location>
</feature>
<reference evidence="2 3" key="1">
    <citation type="submission" date="2019-08" db="EMBL/GenBank/DDBJ databases">
        <title>Bradymonadales sp. TMQ4.</title>
        <authorList>
            <person name="Liang Q."/>
        </authorList>
    </citation>
    <scope>NUCLEOTIDE SEQUENCE [LARGE SCALE GENOMIC DNA]</scope>
    <source>
        <strain evidence="2 3">TMQ4</strain>
    </source>
</reference>
<keyword evidence="3" id="KW-1185">Reference proteome</keyword>
<name>A0A5C6X4B1_9DELT</name>
<evidence type="ECO:0000313" key="3">
    <source>
        <dbReference type="Proteomes" id="UP000321412"/>
    </source>
</evidence>
<evidence type="ECO:0000256" key="1">
    <source>
        <dbReference type="SAM" id="MobiDB-lite"/>
    </source>
</evidence>
<proteinExistence type="predicted"/>
<gene>
    <name evidence="2" type="ORF">FRC98_20725</name>
</gene>
<accession>A0A5C6X4B1</accession>
<comment type="caution">
    <text evidence="2">The sequence shown here is derived from an EMBL/GenBank/DDBJ whole genome shotgun (WGS) entry which is preliminary data.</text>
</comment>
<evidence type="ECO:0000313" key="2">
    <source>
        <dbReference type="EMBL" id="TXD33389.1"/>
    </source>
</evidence>
<dbReference type="EMBL" id="VOSM01000027">
    <property type="protein sequence ID" value="TXD33389.1"/>
    <property type="molecule type" value="Genomic_DNA"/>
</dbReference>
<feature type="region of interest" description="Disordered" evidence="1">
    <location>
        <begin position="1"/>
        <end position="24"/>
    </location>
</feature>
<dbReference type="AlphaFoldDB" id="A0A5C6X4B1"/>